<evidence type="ECO:0000313" key="2">
    <source>
        <dbReference type="EMBL" id="QCW98872.1"/>
    </source>
</evidence>
<dbReference type="InterPro" id="IPR010916">
    <property type="entry name" value="TonB_box_CS"/>
</dbReference>
<dbReference type="PROSITE" id="PS00430">
    <property type="entry name" value="TONB_DEPENDENT_REC_1"/>
    <property type="match status" value="1"/>
</dbReference>
<gene>
    <name evidence="2" type="ORF">FGM00_01575</name>
</gene>
<dbReference type="Proteomes" id="UP000310017">
    <property type="component" value="Chromosome"/>
</dbReference>
<protein>
    <submittedName>
        <fullName evidence="2">Uncharacterized protein</fullName>
    </submittedName>
</protein>
<feature type="signal peptide" evidence="1">
    <location>
        <begin position="1"/>
        <end position="22"/>
    </location>
</feature>
<keyword evidence="1" id="KW-0732">Signal</keyword>
<organism evidence="2 3">
    <name type="scientific">Aggregatimonas sangjinii</name>
    <dbReference type="NCBI Taxonomy" id="2583587"/>
    <lineage>
        <taxon>Bacteria</taxon>
        <taxon>Pseudomonadati</taxon>
        <taxon>Bacteroidota</taxon>
        <taxon>Flavobacteriia</taxon>
        <taxon>Flavobacteriales</taxon>
        <taxon>Flavobacteriaceae</taxon>
        <taxon>Aggregatimonas</taxon>
    </lineage>
</organism>
<evidence type="ECO:0000313" key="3">
    <source>
        <dbReference type="Proteomes" id="UP000310017"/>
    </source>
</evidence>
<dbReference type="KEGG" id="asag:FGM00_01575"/>
<proteinExistence type="predicted"/>
<dbReference type="AlphaFoldDB" id="A0A5B7SPF6"/>
<sequence>MNKKNMTVALTIGLLCVKGVFAGVPTDEKGELDLSTIVYIEEEEVIDLGFDTADYLPEDFDPYKVYFDLNSVTVIAAEIEIDFDSKENLPANFDAYAYPTDCESFNYIDANDTLVLDFDSTNHLPEGFDPYIK</sequence>
<accession>A0A5B7SPF6</accession>
<evidence type="ECO:0000256" key="1">
    <source>
        <dbReference type="SAM" id="SignalP"/>
    </source>
</evidence>
<name>A0A5B7SPF6_9FLAO</name>
<dbReference type="OrthoDB" id="1178051at2"/>
<dbReference type="EMBL" id="CP040710">
    <property type="protein sequence ID" value="QCW98872.1"/>
    <property type="molecule type" value="Genomic_DNA"/>
</dbReference>
<keyword evidence="3" id="KW-1185">Reference proteome</keyword>
<feature type="chain" id="PRO_5022924919" evidence="1">
    <location>
        <begin position="23"/>
        <end position="133"/>
    </location>
</feature>
<dbReference type="RefSeq" id="WP_138851227.1">
    <property type="nucleotide sequence ID" value="NZ_CP040710.1"/>
</dbReference>
<reference evidence="2 3" key="1">
    <citation type="submission" date="2019-05" db="EMBL/GenBank/DDBJ databases">
        <title>Genome sequencing of F202Z8.</title>
        <authorList>
            <person name="Kwon Y.M."/>
        </authorList>
    </citation>
    <scope>NUCLEOTIDE SEQUENCE [LARGE SCALE GENOMIC DNA]</scope>
    <source>
        <strain evidence="2 3">F202Z8</strain>
    </source>
</reference>